<dbReference type="GO" id="GO:0005856">
    <property type="term" value="C:cytoskeleton"/>
    <property type="evidence" value="ECO:0007669"/>
    <property type="project" value="UniProtKB-SubCell"/>
</dbReference>
<dbReference type="VEuPathDB" id="FungiDB:CJJ09_004257"/>
<feature type="region of interest" description="Disordered" evidence="4">
    <location>
        <begin position="935"/>
        <end position="976"/>
    </location>
</feature>
<feature type="region of interest" description="Disordered" evidence="4">
    <location>
        <begin position="1"/>
        <end position="274"/>
    </location>
</feature>
<dbReference type="InterPro" id="IPR052410">
    <property type="entry name" value="DRC5"/>
</dbReference>
<keyword evidence="2" id="KW-0963">Cytoplasm</keyword>
<dbReference type="EMBL" id="PEKT02000010">
    <property type="protein sequence ID" value="PIS48406.1"/>
    <property type="molecule type" value="Genomic_DNA"/>
</dbReference>
<evidence type="ECO:0000256" key="1">
    <source>
        <dbReference type="ARBA" id="ARBA00004245"/>
    </source>
</evidence>
<evidence type="ECO:0008006" key="8">
    <source>
        <dbReference type="Google" id="ProtNLM"/>
    </source>
</evidence>
<feature type="compositionally biased region" description="Low complexity" evidence="4">
    <location>
        <begin position="135"/>
        <end position="187"/>
    </location>
</feature>
<accession>A0A2H0ZCR4</accession>
<dbReference type="Gene3D" id="3.80.10.10">
    <property type="entry name" value="Ribonuclease Inhibitor"/>
    <property type="match status" value="2"/>
</dbReference>
<evidence type="ECO:0000313" key="7">
    <source>
        <dbReference type="Proteomes" id="UP000230249"/>
    </source>
</evidence>
<gene>
    <name evidence="6" type="ORF">B9J08_005098</name>
    <name evidence="5" type="ORF">B9J08_03981</name>
</gene>
<dbReference type="VEuPathDB" id="FungiDB:CJJ07_004222"/>
<dbReference type="InterPro" id="IPR032675">
    <property type="entry name" value="LRR_dom_sf"/>
</dbReference>
<reference evidence="5" key="4">
    <citation type="submission" date="2024-03" db="EMBL/GenBank/DDBJ databases">
        <title>Improved genome assembly of Candida auris strain B8441 and annotation of B11205.</title>
        <authorList>
            <person name="Cauldron N.C."/>
            <person name="Shea T."/>
            <person name="Cuomo C.A."/>
        </authorList>
    </citation>
    <scope>NUCLEOTIDE SEQUENCE</scope>
    <source>
        <strain evidence="5">B8441</strain>
    </source>
</reference>
<evidence type="ECO:0000313" key="5">
    <source>
        <dbReference type="EMBL" id="KAK8439498.1"/>
    </source>
</evidence>
<reference evidence="6" key="2">
    <citation type="submission" date="2017-11" db="EMBL/GenBank/DDBJ databases">
        <title>Candida auris genome assembly and annotation.</title>
        <authorList>
            <person name="Munoz J.F."/>
            <person name="Gade L.G."/>
            <person name="Chow N.A."/>
            <person name="Litvintseva A.P."/>
            <person name="Loparev V.N."/>
            <person name="Cuomo C.A."/>
        </authorList>
    </citation>
    <scope>NUCLEOTIDE SEQUENCE</scope>
    <source>
        <strain evidence="6">B8441</strain>
    </source>
</reference>
<dbReference type="OMA" id="KWGFFVQ"/>
<evidence type="ECO:0000313" key="6">
    <source>
        <dbReference type="EMBL" id="PIS48406.1"/>
    </source>
</evidence>
<dbReference type="PANTHER" id="PTHR24107">
    <property type="entry name" value="YNEIN REGULATORY COMPLEX SUBUNIT 5"/>
    <property type="match status" value="1"/>
</dbReference>
<dbReference type="PANTHER" id="PTHR24107:SF2">
    <property type="entry name" value="NLR FAMILY CARD DOMAIN CONTAINING 3"/>
    <property type="match status" value="1"/>
</dbReference>
<reference evidence="6 7" key="1">
    <citation type="journal article" date="2017" name="Clin. Infect. Dis.">
        <title>Simultaneous emergence of multidrug-resistant Candida auris on 3 continents confirmed by whole-genome sequencing and epidemiological analyses.</title>
        <authorList>
            <person name="Lockhart S.R."/>
            <person name="Etienne K.A."/>
            <person name="Vallabhaneni S."/>
            <person name="Farooqi J."/>
            <person name="Chowdhary A."/>
            <person name="Govender N.P."/>
            <person name="Colombo A.L."/>
            <person name="Calvo B."/>
            <person name="Cuomo C.A."/>
            <person name="Desjardins C.A."/>
            <person name="Berkow E.L."/>
            <person name="Castanheira M."/>
            <person name="Magobo R.E."/>
            <person name="Jabeen K."/>
            <person name="Asghar R.J."/>
            <person name="Meis J.F."/>
            <person name="Jackson B."/>
            <person name="Chiller T."/>
            <person name="Litvintseva A.P."/>
        </authorList>
    </citation>
    <scope>NUCLEOTIDE SEQUENCE [LARGE SCALE GENOMIC DNA]</scope>
    <source>
        <strain evidence="6 7">B8441</strain>
    </source>
</reference>
<dbReference type="VEuPathDB" id="FungiDB:CJJ09_004258"/>
<feature type="compositionally biased region" description="Basic and acidic residues" evidence="4">
    <location>
        <begin position="966"/>
        <end position="976"/>
    </location>
</feature>
<dbReference type="VEuPathDB" id="FungiDB:CJI97_005182"/>
<evidence type="ECO:0000256" key="3">
    <source>
        <dbReference type="ARBA" id="ARBA00023212"/>
    </source>
</evidence>
<protein>
    <recommendedName>
        <fullName evidence="8">GLC7-interacting protein 3</fullName>
    </recommendedName>
</protein>
<comment type="subcellular location">
    <subcellularLocation>
        <location evidence="1">Cytoplasm</location>
        <location evidence="1">Cytoskeleton</location>
    </subcellularLocation>
</comment>
<dbReference type="VEuPathDB" id="FungiDB:CJJ09_004256"/>
<dbReference type="VEuPathDB" id="FungiDB:QG37_01269"/>
<evidence type="ECO:0000256" key="4">
    <source>
        <dbReference type="SAM" id="MobiDB-lite"/>
    </source>
</evidence>
<feature type="compositionally biased region" description="Low complexity" evidence="4">
    <location>
        <begin position="97"/>
        <end position="114"/>
    </location>
</feature>
<dbReference type="Proteomes" id="UP000230249">
    <property type="component" value="Unassembled WGS sequence"/>
</dbReference>
<proteinExistence type="predicted"/>
<feature type="compositionally biased region" description="Basic and acidic residues" evidence="4">
    <location>
        <begin position="32"/>
        <end position="60"/>
    </location>
</feature>
<dbReference type="AlphaFoldDB" id="A0A2H0ZCR4"/>
<feature type="region of interest" description="Disordered" evidence="4">
    <location>
        <begin position="1124"/>
        <end position="1169"/>
    </location>
</feature>
<reference evidence="5 7" key="3">
    <citation type="journal article" date="2018" name="Nat. Commun.">
        <title>Genomic insights into multidrug-resistance, mating and virulence in Candida auris and related emerging species.</title>
        <authorList>
            <person name="Munoz J.F."/>
            <person name="Gade L."/>
            <person name="Chow N.A."/>
            <person name="Loparev V.N."/>
            <person name="Juieng P."/>
            <person name="Berkow E.L."/>
            <person name="Farrer R.A."/>
            <person name="Litvintseva A.P."/>
            <person name="Cuomo C.A."/>
        </authorList>
    </citation>
    <scope>GENOME REANNOTATION</scope>
    <source>
        <strain evidence="5 7">B8441</strain>
    </source>
</reference>
<feature type="compositionally biased region" description="Low complexity" evidence="4">
    <location>
        <begin position="62"/>
        <end position="73"/>
    </location>
</feature>
<name>A0A2H0ZCR4_CANAR</name>
<keyword evidence="3" id="KW-0206">Cytoskeleton</keyword>
<dbReference type="VEuPathDB" id="FungiDB:CJI96_0003888"/>
<evidence type="ECO:0000256" key="2">
    <source>
        <dbReference type="ARBA" id="ARBA00022490"/>
    </source>
</evidence>
<feature type="compositionally biased region" description="Low complexity" evidence="4">
    <location>
        <begin position="230"/>
        <end position="239"/>
    </location>
</feature>
<dbReference type="EMBL" id="PEKT03000004">
    <property type="protein sequence ID" value="KAK8439498.1"/>
    <property type="molecule type" value="Genomic_DNA"/>
</dbReference>
<feature type="compositionally biased region" description="Polar residues" evidence="4">
    <location>
        <begin position="188"/>
        <end position="207"/>
    </location>
</feature>
<comment type="caution">
    <text evidence="6">The sequence shown here is derived from an EMBL/GenBank/DDBJ whole genome shotgun (WGS) entry which is preliminary data.</text>
</comment>
<organism evidence="6">
    <name type="scientific">Candidozyma auris</name>
    <name type="common">Yeast</name>
    <name type="synonym">Candida auris</name>
    <dbReference type="NCBI Taxonomy" id="498019"/>
    <lineage>
        <taxon>Eukaryota</taxon>
        <taxon>Fungi</taxon>
        <taxon>Dikarya</taxon>
        <taxon>Ascomycota</taxon>
        <taxon>Saccharomycotina</taxon>
        <taxon>Pichiomycetes</taxon>
        <taxon>Metschnikowiaceae</taxon>
        <taxon>Candidozyma</taxon>
    </lineage>
</organism>
<keyword evidence="7" id="KW-1185">Reference proteome</keyword>
<dbReference type="SUPFAM" id="SSF52047">
    <property type="entry name" value="RNI-like"/>
    <property type="match status" value="1"/>
</dbReference>
<sequence length="1194" mass="131978">MSIPPSDIETGVSNGDVDWLFRGKSKKLNKKLHSDKAGADEDRSRADDKDNGDREREKSGSRRSVSMESASSEQQGKQQAPIDPEDPKYPSKAVSKPTTARSPSSPAAASQASPSTPPQQPRRRSSISFMSLGNSGSNGSAHDSDSSSSQPPSRSNSGRGRSFLSSLSSKFKSSGNASPSSAPPAASTKLNPNMIGSGSQPPANQDLASLVNRPPAEAGISIPQPKGRRSSFSASPKSSVDSERGGFFKRRTSNVDQNPPPPPPSQRVVLNRNKNKEKVMREFADRKLKRVAFALDKLSDDPQQQIPSRRPKKGNVLIPEDLTAPLPRLSQGISVSDGKGNKTSITETKYTEKELQMAIEAQRKALAEAEKHAMDAHLSAKRLAAQISSFKTSNKTSATIEEDEVDIQAEKIEIDKPLHVHENHFDESSEHPEIAIEDLSLEDIYARCCHLREILPIPATLKQLKNKTSPLQVLKLLNPKPTLIDVLSFSDFLAITPINTVIFDNVTMTTEMLKHLLAALVHSKTLEKLSLRNVAIDETGWLYLCEFLGRNRTVKKLDISQQRVKTVTKQTSFRSAMNWDLFIKTLVARGGIEELVMGGCKLSDETFEKLLEQALTISTCRLGVAATEINLRKCEMIADWISRPNSKCVGIDIAYNDLSNGQLRPFIEAFNTKETRLIFFSLNATNLQNMEEVGELLRGLAKVQTLRFLDLSSLPQLFPGVISKLSKTLPLFPSLRRVHFDLNELTSQSIDAIADILPKVKNLVHVSLLGNRNLTRGCIGSLYTAVKNSNIFNLDLDYDIVPDELSQRLALYLMKNLDRQVRPDINSSRGDTAQDDVMFDGSLLMETAEKMLIESDKNSEEADLKLQKIITNALIERTNSIRKDIHKIIDDLFQKRASGTLNFEDKESLLRFCLLDASLEKVVHLFEQKAKKFTSYPMSPSPSAKDDKQLSLDSEISPGRASEPSKSSDHQHLHESSKALIDAGPILMAKSRPTATFTAPDSTFEPHSVVVESSSDGSKVPIDNTTGRPVLFRSMSQTSLHAKEQEKEEGEFHRWGYFMEHRKSEAEESDEKQQEKLVIGAVPSGSELREAIIEAKGVDSVTDLISKISTHRVSLDGIYNADKKRNSVERKPLSSQSENLEFKDAQETPSSDAADDSHSIDSGDEQTVHPVVDEAYDKLLNEAQRVRSNKDCAT</sequence>
<dbReference type="VEuPathDB" id="FungiDB:B9J08_005098"/>